<keyword evidence="2" id="KW-0805">Transcription regulation</keyword>
<evidence type="ECO:0000256" key="1">
    <source>
        <dbReference type="ARBA" id="ARBA00010641"/>
    </source>
</evidence>
<dbReference type="Gene3D" id="1.10.1740.10">
    <property type="match status" value="1"/>
</dbReference>
<evidence type="ECO:0000259" key="6">
    <source>
        <dbReference type="Pfam" id="PF08281"/>
    </source>
</evidence>
<dbReference type="PANTHER" id="PTHR43133">
    <property type="entry name" value="RNA POLYMERASE ECF-TYPE SIGMA FACTO"/>
    <property type="match status" value="1"/>
</dbReference>
<keyword evidence="8" id="KW-1185">Reference proteome</keyword>
<evidence type="ECO:0000256" key="2">
    <source>
        <dbReference type="ARBA" id="ARBA00023015"/>
    </source>
</evidence>
<organism evidence="7 8">
    <name type="scientific">Dyadobacter koreensis</name>
    <dbReference type="NCBI Taxonomy" id="408657"/>
    <lineage>
        <taxon>Bacteria</taxon>
        <taxon>Pseudomonadati</taxon>
        <taxon>Bacteroidota</taxon>
        <taxon>Cytophagia</taxon>
        <taxon>Cytophagales</taxon>
        <taxon>Spirosomataceae</taxon>
        <taxon>Dyadobacter</taxon>
    </lineage>
</organism>
<dbReference type="SUPFAM" id="SSF88946">
    <property type="entry name" value="Sigma2 domain of RNA polymerase sigma factors"/>
    <property type="match status" value="1"/>
</dbReference>
<sequence length="182" mass="21584">MSILQSSDEVLVERLRKGDQLAFKEIYSRFWKKLFSIALKKVNDRAVVEGIVQDIFLKLWERKELLNVDNLEAYLVTAVRYGCINHIRLSMLHEKFEMHVHQYYRHEISCTEEQVEFTDLMASVEKVLCSFPESSQQIFRMHRIECHSAKEISCKLGIPQRTVELRLSKVVQTLRIYLDDYL</sequence>
<dbReference type="OrthoDB" id="679904at2"/>
<comment type="similarity">
    <text evidence="1">Belongs to the sigma-70 factor family. ECF subfamily.</text>
</comment>
<keyword evidence="3" id="KW-0731">Sigma factor</keyword>
<keyword evidence="4" id="KW-0804">Transcription</keyword>
<dbReference type="InterPro" id="IPR013325">
    <property type="entry name" value="RNA_pol_sigma_r2"/>
</dbReference>
<dbReference type="GO" id="GO:0003677">
    <property type="term" value="F:DNA binding"/>
    <property type="evidence" value="ECO:0007669"/>
    <property type="project" value="InterPro"/>
</dbReference>
<dbReference type="InterPro" id="IPR014284">
    <property type="entry name" value="RNA_pol_sigma-70_dom"/>
</dbReference>
<dbReference type="AlphaFoldDB" id="A0A1H6Q168"/>
<proteinExistence type="inferred from homology"/>
<dbReference type="InterPro" id="IPR039425">
    <property type="entry name" value="RNA_pol_sigma-70-like"/>
</dbReference>
<dbReference type="SUPFAM" id="SSF88659">
    <property type="entry name" value="Sigma3 and sigma4 domains of RNA polymerase sigma factors"/>
    <property type="match status" value="1"/>
</dbReference>
<gene>
    <name evidence="7" type="ORF">SAMN04487995_0154</name>
</gene>
<dbReference type="GO" id="GO:0006352">
    <property type="term" value="P:DNA-templated transcription initiation"/>
    <property type="evidence" value="ECO:0007669"/>
    <property type="project" value="InterPro"/>
</dbReference>
<name>A0A1H6Q168_9BACT</name>
<evidence type="ECO:0000256" key="3">
    <source>
        <dbReference type="ARBA" id="ARBA00023082"/>
    </source>
</evidence>
<dbReference type="InterPro" id="IPR007627">
    <property type="entry name" value="RNA_pol_sigma70_r2"/>
</dbReference>
<dbReference type="Proteomes" id="UP000199532">
    <property type="component" value="Unassembled WGS sequence"/>
</dbReference>
<dbReference type="Gene3D" id="1.10.10.10">
    <property type="entry name" value="Winged helix-like DNA-binding domain superfamily/Winged helix DNA-binding domain"/>
    <property type="match status" value="1"/>
</dbReference>
<dbReference type="RefSeq" id="WP_090330809.1">
    <property type="nucleotide sequence ID" value="NZ_FNXY01000001.1"/>
</dbReference>
<reference evidence="7 8" key="1">
    <citation type="submission" date="2016-10" db="EMBL/GenBank/DDBJ databases">
        <authorList>
            <person name="de Groot N.N."/>
        </authorList>
    </citation>
    <scope>NUCLEOTIDE SEQUENCE [LARGE SCALE GENOMIC DNA]</scope>
    <source>
        <strain evidence="7 8">DSM 19938</strain>
    </source>
</reference>
<dbReference type="InterPro" id="IPR036388">
    <property type="entry name" value="WH-like_DNA-bd_sf"/>
</dbReference>
<evidence type="ECO:0000256" key="4">
    <source>
        <dbReference type="ARBA" id="ARBA00023163"/>
    </source>
</evidence>
<dbReference type="GO" id="GO:0016987">
    <property type="term" value="F:sigma factor activity"/>
    <property type="evidence" value="ECO:0007669"/>
    <property type="project" value="UniProtKB-KW"/>
</dbReference>
<evidence type="ECO:0000313" key="7">
    <source>
        <dbReference type="EMBL" id="SEI37599.1"/>
    </source>
</evidence>
<protein>
    <submittedName>
        <fullName evidence="7">RNA polymerase sigma-70 factor, ECF subfamily</fullName>
    </submittedName>
</protein>
<feature type="domain" description="RNA polymerase sigma-70 region 2" evidence="5">
    <location>
        <begin position="27"/>
        <end position="88"/>
    </location>
</feature>
<dbReference type="PANTHER" id="PTHR43133:SF46">
    <property type="entry name" value="RNA POLYMERASE SIGMA-70 FACTOR ECF SUBFAMILY"/>
    <property type="match status" value="1"/>
</dbReference>
<dbReference type="STRING" id="408657.SAMN04487995_0154"/>
<dbReference type="NCBIfam" id="TIGR02937">
    <property type="entry name" value="sigma70-ECF"/>
    <property type="match status" value="1"/>
</dbReference>
<accession>A0A1H6Q168</accession>
<evidence type="ECO:0000313" key="8">
    <source>
        <dbReference type="Proteomes" id="UP000199532"/>
    </source>
</evidence>
<dbReference type="Pfam" id="PF08281">
    <property type="entry name" value="Sigma70_r4_2"/>
    <property type="match status" value="1"/>
</dbReference>
<dbReference type="EMBL" id="FNXY01000001">
    <property type="protein sequence ID" value="SEI37599.1"/>
    <property type="molecule type" value="Genomic_DNA"/>
</dbReference>
<dbReference type="InterPro" id="IPR013249">
    <property type="entry name" value="RNA_pol_sigma70_r4_t2"/>
</dbReference>
<feature type="domain" description="RNA polymerase sigma factor 70 region 4 type 2" evidence="6">
    <location>
        <begin position="125"/>
        <end position="172"/>
    </location>
</feature>
<dbReference type="Pfam" id="PF04542">
    <property type="entry name" value="Sigma70_r2"/>
    <property type="match status" value="1"/>
</dbReference>
<evidence type="ECO:0000259" key="5">
    <source>
        <dbReference type="Pfam" id="PF04542"/>
    </source>
</evidence>
<dbReference type="InterPro" id="IPR013324">
    <property type="entry name" value="RNA_pol_sigma_r3/r4-like"/>
</dbReference>